<keyword evidence="1" id="KW-0175">Coiled coil</keyword>
<evidence type="ECO:0000256" key="2">
    <source>
        <dbReference type="SAM" id="MobiDB-lite"/>
    </source>
</evidence>
<evidence type="ECO:0000313" key="3">
    <source>
        <dbReference type="EnsemblPlants" id="OGLUM03G23130.6"/>
    </source>
</evidence>
<feature type="region of interest" description="Disordered" evidence="2">
    <location>
        <begin position="97"/>
        <end position="178"/>
    </location>
</feature>
<accession>A0A0D9Z996</accession>
<evidence type="ECO:0000313" key="4">
    <source>
        <dbReference type="Proteomes" id="UP000026961"/>
    </source>
</evidence>
<dbReference type="EnsemblPlants" id="OGLUM03G23130.6">
    <property type="protein sequence ID" value="OGLUM03G23130.6"/>
    <property type="gene ID" value="OGLUM03G23130"/>
</dbReference>
<feature type="compositionally biased region" description="Basic and acidic residues" evidence="2">
    <location>
        <begin position="293"/>
        <end position="307"/>
    </location>
</feature>
<name>A0A0D9Z996_9ORYZ</name>
<reference evidence="3" key="1">
    <citation type="submission" date="2015-04" db="UniProtKB">
        <authorList>
            <consortium name="EnsemblPlants"/>
        </authorList>
    </citation>
    <scope>IDENTIFICATION</scope>
</reference>
<dbReference type="HOGENOM" id="CLU_889587_0_0_1"/>
<dbReference type="Proteomes" id="UP000026961">
    <property type="component" value="Chromosome 3"/>
</dbReference>
<dbReference type="AlphaFoldDB" id="A0A0D9Z996"/>
<reference evidence="3" key="2">
    <citation type="submission" date="2018-05" db="EMBL/GenBank/DDBJ databases">
        <title>OgluRS3 (Oryza glumaepatula Reference Sequence Version 3).</title>
        <authorList>
            <person name="Zhang J."/>
            <person name="Kudrna D."/>
            <person name="Lee S."/>
            <person name="Talag J."/>
            <person name="Welchert J."/>
            <person name="Wing R.A."/>
        </authorList>
    </citation>
    <scope>NUCLEOTIDE SEQUENCE [LARGE SCALE GENOMIC DNA]</scope>
</reference>
<feature type="coiled-coil region" evidence="1">
    <location>
        <begin position="10"/>
        <end position="44"/>
    </location>
</feature>
<feature type="region of interest" description="Disordered" evidence="2">
    <location>
        <begin position="293"/>
        <end position="313"/>
    </location>
</feature>
<evidence type="ECO:0000256" key="1">
    <source>
        <dbReference type="SAM" id="Coils"/>
    </source>
</evidence>
<dbReference type="Gramene" id="OGLUM03G23130.6">
    <property type="protein sequence ID" value="OGLUM03G23130.6"/>
    <property type="gene ID" value="OGLUM03G23130"/>
</dbReference>
<organism evidence="3">
    <name type="scientific">Oryza glumipatula</name>
    <dbReference type="NCBI Taxonomy" id="40148"/>
    <lineage>
        <taxon>Eukaryota</taxon>
        <taxon>Viridiplantae</taxon>
        <taxon>Streptophyta</taxon>
        <taxon>Embryophyta</taxon>
        <taxon>Tracheophyta</taxon>
        <taxon>Spermatophyta</taxon>
        <taxon>Magnoliopsida</taxon>
        <taxon>Liliopsida</taxon>
        <taxon>Poales</taxon>
        <taxon>Poaceae</taxon>
        <taxon>BOP clade</taxon>
        <taxon>Oryzoideae</taxon>
        <taxon>Oryzeae</taxon>
        <taxon>Oryzinae</taxon>
        <taxon>Oryza</taxon>
    </lineage>
</organism>
<keyword evidence="4" id="KW-1185">Reference proteome</keyword>
<proteinExistence type="predicted"/>
<sequence length="313" mass="33918">MAEEASGVDKSSLLCRVEDLQRDLDEKTDLVEVLSRRVEELQRENFLDQITHVFLLHPFSPVHLFPSMELDSDDAGAFLRPYLFPGAATWQLAQETLAPSSSQGGEARRTLTVGSTDGDGFPGIGSEAGGSPAPKMTDGSRRLARRSPRASLRACGHAAADRRRRKPSPTTPSCTKPSVAVVAAHQMRKPPLTTDEEPISHYAILAPSLFFQSICSQFCCTPTVCENAHESKDPSSPAWPDVALLLPVAQLDSVGTSSACTWACVSLRGSASAYLVVLLGFLTGEAPGTRSRERCQEWKEKGKKEEDMGILVH</sequence>
<protein>
    <submittedName>
        <fullName evidence="3">Uncharacterized protein</fullName>
    </submittedName>
</protein>